<dbReference type="GO" id="GO:0009055">
    <property type="term" value="F:electron transfer activity"/>
    <property type="evidence" value="ECO:0007669"/>
    <property type="project" value="InterPro"/>
</dbReference>
<comment type="cofactor">
    <cofactor evidence="1">
        <name>heme b</name>
        <dbReference type="ChEBI" id="CHEBI:60344"/>
    </cofactor>
</comment>
<feature type="domain" description="Cytochrome b561 bacterial/Ni-hydrogenase" evidence="14">
    <location>
        <begin position="10"/>
        <end position="179"/>
    </location>
</feature>
<dbReference type="PANTHER" id="PTHR30529:SF1">
    <property type="entry name" value="CYTOCHROME B561 HOMOLOG 2"/>
    <property type="match status" value="1"/>
</dbReference>
<keyword evidence="10" id="KW-0408">Iron</keyword>
<comment type="caution">
    <text evidence="15">The sequence shown here is derived from an EMBL/GenBank/DDBJ whole genome shotgun (WGS) entry which is preliminary data.</text>
</comment>
<evidence type="ECO:0000256" key="7">
    <source>
        <dbReference type="ARBA" id="ARBA00022723"/>
    </source>
</evidence>
<keyword evidence="8" id="KW-0249">Electron transport</keyword>
<reference evidence="15" key="1">
    <citation type="submission" date="2020-10" db="EMBL/GenBank/DDBJ databases">
        <title>Connecting structure to function with the recovery of over 1000 high-quality activated sludge metagenome-assembled genomes encoding full-length rRNA genes using long-read sequencing.</title>
        <authorList>
            <person name="Singleton C.M."/>
            <person name="Petriglieri F."/>
            <person name="Kristensen J.M."/>
            <person name="Kirkegaard R.H."/>
            <person name="Michaelsen T.Y."/>
            <person name="Andersen M.H."/>
            <person name="Karst S.M."/>
            <person name="Dueholm M.S."/>
            <person name="Nielsen P.H."/>
            <person name="Albertsen M."/>
        </authorList>
    </citation>
    <scope>NUCLEOTIDE SEQUENCE</scope>
    <source>
        <strain evidence="15">Bjer_18-Q3-R1-45_BAT3C.347</strain>
    </source>
</reference>
<evidence type="ECO:0000256" key="5">
    <source>
        <dbReference type="ARBA" id="ARBA00022617"/>
    </source>
</evidence>
<dbReference type="PANTHER" id="PTHR30529">
    <property type="entry name" value="CYTOCHROME B561"/>
    <property type="match status" value="1"/>
</dbReference>
<evidence type="ECO:0000256" key="11">
    <source>
        <dbReference type="ARBA" id="ARBA00023136"/>
    </source>
</evidence>
<dbReference type="EMBL" id="JADJEV010000001">
    <property type="protein sequence ID" value="MBK6971925.1"/>
    <property type="molecule type" value="Genomic_DNA"/>
</dbReference>
<evidence type="ECO:0000256" key="6">
    <source>
        <dbReference type="ARBA" id="ARBA00022692"/>
    </source>
</evidence>
<evidence type="ECO:0000256" key="3">
    <source>
        <dbReference type="ARBA" id="ARBA00022448"/>
    </source>
</evidence>
<dbReference type="InterPro" id="IPR016174">
    <property type="entry name" value="Di-haem_cyt_TM"/>
</dbReference>
<sequence length="188" mass="20724">MPRSAAAGSYTTTAVALHWLVALGVFGAFSLGLYMHELPLSPTKLKLYSYHKWAGVTIFLLALIRLAWRATHPAPPLPDHMPRWQRMAANATHHLLYVLIVAIPLTGWLMSSAKGFQTVWFGVLPLPDLLDKNKDLGDTLALVHKTLNLSMAALVSAHVGAALKHHLVDRDDVLARMLPFVNNKKVAQ</sequence>
<evidence type="ECO:0000313" key="15">
    <source>
        <dbReference type="EMBL" id="MBK6971925.1"/>
    </source>
</evidence>
<keyword evidence="5" id="KW-0349">Heme</keyword>
<keyword evidence="11 13" id="KW-0472">Membrane</keyword>
<evidence type="ECO:0000256" key="12">
    <source>
        <dbReference type="ARBA" id="ARBA00037975"/>
    </source>
</evidence>
<comment type="similarity">
    <text evidence="12">Belongs to the cytochrome b561 family.</text>
</comment>
<dbReference type="SUPFAM" id="SSF81342">
    <property type="entry name" value="Transmembrane di-heme cytochromes"/>
    <property type="match status" value="1"/>
</dbReference>
<dbReference type="GO" id="GO:0046872">
    <property type="term" value="F:metal ion binding"/>
    <property type="evidence" value="ECO:0007669"/>
    <property type="project" value="UniProtKB-KW"/>
</dbReference>
<dbReference type="AlphaFoldDB" id="A0A9D7DW51"/>
<keyword evidence="3" id="KW-0813">Transport</keyword>
<dbReference type="GO" id="GO:0020037">
    <property type="term" value="F:heme binding"/>
    <property type="evidence" value="ECO:0007669"/>
    <property type="project" value="TreeGrafter"/>
</dbReference>
<evidence type="ECO:0000256" key="13">
    <source>
        <dbReference type="SAM" id="Phobius"/>
    </source>
</evidence>
<feature type="transmembrane region" description="Helical" evidence="13">
    <location>
        <begin position="88"/>
        <end position="110"/>
    </location>
</feature>
<evidence type="ECO:0000256" key="8">
    <source>
        <dbReference type="ARBA" id="ARBA00022982"/>
    </source>
</evidence>
<accession>A0A9D7DW51</accession>
<feature type="transmembrane region" description="Helical" evidence="13">
    <location>
        <begin position="16"/>
        <end position="35"/>
    </location>
</feature>
<gene>
    <name evidence="15" type="ORF">IPH26_02780</name>
</gene>
<proteinExistence type="inferred from homology"/>
<evidence type="ECO:0000256" key="10">
    <source>
        <dbReference type="ARBA" id="ARBA00023004"/>
    </source>
</evidence>
<evidence type="ECO:0000256" key="2">
    <source>
        <dbReference type="ARBA" id="ARBA00004651"/>
    </source>
</evidence>
<keyword evidence="4" id="KW-1003">Cell membrane</keyword>
<evidence type="ECO:0000313" key="16">
    <source>
        <dbReference type="Proteomes" id="UP000807785"/>
    </source>
</evidence>
<dbReference type="InterPro" id="IPR052168">
    <property type="entry name" value="Cytochrome_b561_oxidase"/>
</dbReference>
<keyword evidence="7" id="KW-0479">Metal-binding</keyword>
<feature type="transmembrane region" description="Helical" evidence="13">
    <location>
        <begin position="47"/>
        <end position="68"/>
    </location>
</feature>
<organism evidence="15 16">
    <name type="scientific">Candidatus Methylophosphatis roskildensis</name>
    <dbReference type="NCBI Taxonomy" id="2899263"/>
    <lineage>
        <taxon>Bacteria</taxon>
        <taxon>Pseudomonadati</taxon>
        <taxon>Pseudomonadota</taxon>
        <taxon>Betaproteobacteria</taxon>
        <taxon>Nitrosomonadales</taxon>
        <taxon>Sterolibacteriaceae</taxon>
        <taxon>Candidatus Methylophosphatis</taxon>
    </lineage>
</organism>
<evidence type="ECO:0000256" key="9">
    <source>
        <dbReference type="ARBA" id="ARBA00022989"/>
    </source>
</evidence>
<keyword evidence="6 13" id="KW-0812">Transmembrane</keyword>
<evidence type="ECO:0000259" key="14">
    <source>
        <dbReference type="Pfam" id="PF01292"/>
    </source>
</evidence>
<dbReference type="Proteomes" id="UP000807785">
    <property type="component" value="Unassembled WGS sequence"/>
</dbReference>
<evidence type="ECO:0000256" key="1">
    <source>
        <dbReference type="ARBA" id="ARBA00001970"/>
    </source>
</evidence>
<protein>
    <submittedName>
        <fullName evidence="15">Cytochrome b</fullName>
    </submittedName>
</protein>
<name>A0A9D7DW51_9PROT</name>
<dbReference type="GO" id="GO:0005886">
    <property type="term" value="C:plasma membrane"/>
    <property type="evidence" value="ECO:0007669"/>
    <property type="project" value="UniProtKB-SubCell"/>
</dbReference>
<evidence type="ECO:0000256" key="4">
    <source>
        <dbReference type="ARBA" id="ARBA00022475"/>
    </source>
</evidence>
<dbReference type="Pfam" id="PF01292">
    <property type="entry name" value="Ni_hydr_CYTB"/>
    <property type="match status" value="1"/>
</dbReference>
<comment type="subcellular location">
    <subcellularLocation>
        <location evidence="2">Cell membrane</location>
        <topology evidence="2">Multi-pass membrane protein</topology>
    </subcellularLocation>
</comment>
<dbReference type="InterPro" id="IPR011577">
    <property type="entry name" value="Cyt_b561_bac/Ni-Hgenase"/>
</dbReference>
<dbReference type="GO" id="GO:0022904">
    <property type="term" value="P:respiratory electron transport chain"/>
    <property type="evidence" value="ECO:0007669"/>
    <property type="project" value="InterPro"/>
</dbReference>
<keyword evidence="9 13" id="KW-1133">Transmembrane helix</keyword>